<reference evidence="1 2" key="1">
    <citation type="submission" date="2019-05" db="EMBL/GenBank/DDBJ databases">
        <title>Another draft genome of Portunus trituberculatus and its Hox gene families provides insights of decapod evolution.</title>
        <authorList>
            <person name="Jeong J.-H."/>
            <person name="Song I."/>
            <person name="Kim S."/>
            <person name="Choi T."/>
            <person name="Kim D."/>
            <person name="Ryu S."/>
            <person name="Kim W."/>
        </authorList>
    </citation>
    <scope>NUCLEOTIDE SEQUENCE [LARGE SCALE GENOMIC DNA]</scope>
    <source>
        <tissue evidence="1">Muscle</tissue>
    </source>
</reference>
<name>A0A5B7K084_PORTR</name>
<organism evidence="1 2">
    <name type="scientific">Portunus trituberculatus</name>
    <name type="common">Swimming crab</name>
    <name type="synonym">Neptunus trituberculatus</name>
    <dbReference type="NCBI Taxonomy" id="210409"/>
    <lineage>
        <taxon>Eukaryota</taxon>
        <taxon>Metazoa</taxon>
        <taxon>Ecdysozoa</taxon>
        <taxon>Arthropoda</taxon>
        <taxon>Crustacea</taxon>
        <taxon>Multicrustacea</taxon>
        <taxon>Malacostraca</taxon>
        <taxon>Eumalacostraca</taxon>
        <taxon>Eucarida</taxon>
        <taxon>Decapoda</taxon>
        <taxon>Pleocyemata</taxon>
        <taxon>Brachyura</taxon>
        <taxon>Eubrachyura</taxon>
        <taxon>Portunoidea</taxon>
        <taxon>Portunidae</taxon>
        <taxon>Portuninae</taxon>
        <taxon>Portunus</taxon>
    </lineage>
</organism>
<dbReference type="AlphaFoldDB" id="A0A5B7K084"/>
<dbReference type="EMBL" id="VSRR010122275">
    <property type="protein sequence ID" value="MPD00296.1"/>
    <property type="molecule type" value="Genomic_DNA"/>
</dbReference>
<gene>
    <name evidence="1" type="ORF">E2C01_095757</name>
</gene>
<proteinExistence type="predicted"/>
<evidence type="ECO:0000313" key="2">
    <source>
        <dbReference type="Proteomes" id="UP000324222"/>
    </source>
</evidence>
<protein>
    <submittedName>
        <fullName evidence="1">Uncharacterized protein</fullName>
    </submittedName>
</protein>
<accession>A0A5B7K084</accession>
<sequence>MYSVQPRHQRGGRVEELGVAGMKLQDITGSMCVYEETGSPAQEAGWV</sequence>
<evidence type="ECO:0000313" key="1">
    <source>
        <dbReference type="EMBL" id="MPD00296.1"/>
    </source>
</evidence>
<keyword evidence="2" id="KW-1185">Reference proteome</keyword>
<comment type="caution">
    <text evidence="1">The sequence shown here is derived from an EMBL/GenBank/DDBJ whole genome shotgun (WGS) entry which is preliminary data.</text>
</comment>
<dbReference type="Proteomes" id="UP000324222">
    <property type="component" value="Unassembled WGS sequence"/>
</dbReference>